<name>A0ABN6Z6K8_9BACE</name>
<proteinExistence type="predicted"/>
<gene>
    <name evidence="1" type="ORF">BSYN_20940</name>
</gene>
<evidence type="ECO:0008006" key="3">
    <source>
        <dbReference type="Google" id="ProtNLM"/>
    </source>
</evidence>
<evidence type="ECO:0000313" key="1">
    <source>
        <dbReference type="EMBL" id="BEG99829.1"/>
    </source>
</evidence>
<reference evidence="1 2" key="1">
    <citation type="submission" date="2023-04" db="EMBL/GenBank/DDBJ databases">
        <title>Draft genome sequence of acteroides sedimenti strain YN3PY1.</title>
        <authorList>
            <person name="Yoshida N."/>
        </authorList>
    </citation>
    <scope>NUCLEOTIDE SEQUENCE [LARGE SCALE GENOMIC DNA]</scope>
    <source>
        <strain evidence="1 2">YN3PY1</strain>
    </source>
</reference>
<sequence length="111" mass="12141">MLQAKYQPLRISGQFVLETKNKFNLPLGYGGIIIGNSYFNGYCAFDAACPVEASRDIVVKISADGLGKAVCPKCKTEYDLNNNGAPNGVGTEYLKKYYVNISGQDKLYISN</sequence>
<organism evidence="1 2">
    <name type="scientific">Bacteroides sedimenti</name>
    <dbReference type="NCBI Taxonomy" id="2136147"/>
    <lineage>
        <taxon>Bacteria</taxon>
        <taxon>Pseudomonadati</taxon>
        <taxon>Bacteroidota</taxon>
        <taxon>Bacteroidia</taxon>
        <taxon>Bacteroidales</taxon>
        <taxon>Bacteroidaceae</taxon>
        <taxon>Bacteroides</taxon>
    </lineage>
</organism>
<accession>A0ABN6Z6K8</accession>
<keyword evidence="2" id="KW-1185">Reference proteome</keyword>
<evidence type="ECO:0000313" key="2">
    <source>
        <dbReference type="Proteomes" id="UP001496674"/>
    </source>
</evidence>
<protein>
    <recommendedName>
        <fullName evidence="3">Rieske domain-containing protein</fullName>
    </recommendedName>
</protein>
<dbReference type="EMBL" id="AP028055">
    <property type="protein sequence ID" value="BEG99829.1"/>
    <property type="molecule type" value="Genomic_DNA"/>
</dbReference>
<dbReference type="Proteomes" id="UP001496674">
    <property type="component" value="Chromosome"/>
</dbReference>